<organism evidence="1 2">
    <name type="scientific">Diphasiastrum complanatum</name>
    <name type="common">Issler's clubmoss</name>
    <name type="synonym">Lycopodium complanatum</name>
    <dbReference type="NCBI Taxonomy" id="34168"/>
    <lineage>
        <taxon>Eukaryota</taxon>
        <taxon>Viridiplantae</taxon>
        <taxon>Streptophyta</taxon>
        <taxon>Embryophyta</taxon>
        <taxon>Tracheophyta</taxon>
        <taxon>Lycopodiopsida</taxon>
        <taxon>Lycopodiales</taxon>
        <taxon>Lycopodiaceae</taxon>
        <taxon>Lycopodioideae</taxon>
        <taxon>Diphasiastrum</taxon>
    </lineage>
</organism>
<dbReference type="EMBL" id="CM055100">
    <property type="protein sequence ID" value="KAJ7543108.1"/>
    <property type="molecule type" value="Genomic_DNA"/>
</dbReference>
<keyword evidence="2" id="KW-1185">Reference proteome</keyword>
<name>A0ACC2CM88_DIPCM</name>
<evidence type="ECO:0000313" key="1">
    <source>
        <dbReference type="EMBL" id="KAJ7543108.1"/>
    </source>
</evidence>
<sequence length="577" mass="64406">MFLMLKQWKTYCDIRLVKMELKIVKGNKLENLLVQEATTSDATVVVLGLSNDKDSPRDPQESRLTDFRAEQSTGCSVLVLKNRDILQCEEASLKVFGGKDSPSLQEVQASPAVTDDYSPRGVLERTRAGLDSNGCSPSSCTGSSPHPGYLPSPSQLEDDSTNEPEIPEFTGSCLSLWKNASVKRQNTFPSNSRPKGWVFSSSHGSSPSVLGYPHPSSSEPMVSLDRETLPAIAVHDRLPWQCFTYEEISSATHEFNSGNLVGKGGYAEVYKGILPNGQYVAVKKLTRGKTDDQKEKAFLQELGIIAHIRHPNTSSLIGFCLEKGLYLILHFLPHGSLSSLLHGTNVQQFQWCRRFKVAVGTARGLVYLHHRCQRRTIHRDIKASNILLGPDFEPQISDFGLAKWLPEQCTHLTVLPIEGTFGYLAPEYFMHGIVHEKTDVFSFGVLLLELISGRQPINSYKQNIVIWAKPYLESGNIQELVDPQLYGDYSLKELRRTAITALLCIQHSANLRPCMAKVMELLLDDNLDLASADNWNNLVQTINKPDDSEQPEDEYSSNDYEKDITKHRALVLEQGSL</sequence>
<accession>A0ACC2CM88</accession>
<protein>
    <submittedName>
        <fullName evidence="1">Uncharacterized protein</fullName>
    </submittedName>
</protein>
<evidence type="ECO:0000313" key="2">
    <source>
        <dbReference type="Proteomes" id="UP001162992"/>
    </source>
</evidence>
<comment type="caution">
    <text evidence="1">The sequence shown here is derived from an EMBL/GenBank/DDBJ whole genome shotgun (WGS) entry which is preliminary data.</text>
</comment>
<gene>
    <name evidence="1" type="ORF">O6H91_09G025300</name>
</gene>
<reference evidence="2" key="1">
    <citation type="journal article" date="2024" name="Proc. Natl. Acad. Sci. U.S.A.">
        <title>Extraordinary preservation of gene collinearity over three hundred million years revealed in homosporous lycophytes.</title>
        <authorList>
            <person name="Li C."/>
            <person name="Wickell D."/>
            <person name="Kuo L.Y."/>
            <person name="Chen X."/>
            <person name="Nie B."/>
            <person name="Liao X."/>
            <person name="Peng D."/>
            <person name="Ji J."/>
            <person name="Jenkins J."/>
            <person name="Williams M."/>
            <person name="Shu S."/>
            <person name="Plott C."/>
            <person name="Barry K."/>
            <person name="Rajasekar S."/>
            <person name="Grimwood J."/>
            <person name="Han X."/>
            <person name="Sun S."/>
            <person name="Hou Z."/>
            <person name="He W."/>
            <person name="Dai G."/>
            <person name="Sun C."/>
            <person name="Schmutz J."/>
            <person name="Leebens-Mack J.H."/>
            <person name="Li F.W."/>
            <person name="Wang L."/>
        </authorList>
    </citation>
    <scope>NUCLEOTIDE SEQUENCE [LARGE SCALE GENOMIC DNA]</scope>
    <source>
        <strain evidence="2">cv. PW_Plant_1</strain>
    </source>
</reference>
<dbReference type="Proteomes" id="UP001162992">
    <property type="component" value="Chromosome 9"/>
</dbReference>
<proteinExistence type="predicted"/>